<feature type="region of interest" description="Disordered" evidence="2">
    <location>
        <begin position="390"/>
        <end position="441"/>
    </location>
</feature>
<feature type="compositionally biased region" description="Pro residues" evidence="2">
    <location>
        <begin position="411"/>
        <end position="441"/>
    </location>
</feature>
<proteinExistence type="predicted"/>
<keyword evidence="6" id="KW-1185">Reference proteome</keyword>
<keyword evidence="1" id="KW-0175">Coiled coil</keyword>
<evidence type="ECO:0000313" key="6">
    <source>
        <dbReference type="Proteomes" id="UP000799324"/>
    </source>
</evidence>
<evidence type="ECO:0000256" key="4">
    <source>
        <dbReference type="SAM" id="SignalP"/>
    </source>
</evidence>
<gene>
    <name evidence="5" type="ORF">K491DRAFT_228971</name>
</gene>
<name>A0A6A6SRL3_9PLEO</name>
<accession>A0A6A6SRL3</accession>
<evidence type="ECO:0000256" key="3">
    <source>
        <dbReference type="SAM" id="Phobius"/>
    </source>
</evidence>
<dbReference type="EMBL" id="MU004520">
    <property type="protein sequence ID" value="KAF2648814.1"/>
    <property type="molecule type" value="Genomic_DNA"/>
</dbReference>
<dbReference type="OrthoDB" id="3800576at2759"/>
<keyword evidence="3" id="KW-0812">Transmembrane</keyword>
<dbReference type="AlphaFoldDB" id="A0A6A6SRL3"/>
<keyword evidence="4" id="KW-0732">Signal</keyword>
<evidence type="ECO:0000256" key="1">
    <source>
        <dbReference type="SAM" id="Coils"/>
    </source>
</evidence>
<feature type="signal peptide" evidence="4">
    <location>
        <begin position="1"/>
        <end position="19"/>
    </location>
</feature>
<feature type="coiled-coil region" evidence="1">
    <location>
        <begin position="132"/>
        <end position="195"/>
    </location>
</feature>
<feature type="transmembrane region" description="Helical" evidence="3">
    <location>
        <begin position="63"/>
        <end position="83"/>
    </location>
</feature>
<keyword evidence="3" id="KW-1133">Transmembrane helix</keyword>
<keyword evidence="3" id="KW-0472">Membrane</keyword>
<evidence type="ECO:0000313" key="5">
    <source>
        <dbReference type="EMBL" id="KAF2648814.1"/>
    </source>
</evidence>
<organism evidence="5 6">
    <name type="scientific">Lophiostoma macrostomum CBS 122681</name>
    <dbReference type="NCBI Taxonomy" id="1314788"/>
    <lineage>
        <taxon>Eukaryota</taxon>
        <taxon>Fungi</taxon>
        <taxon>Dikarya</taxon>
        <taxon>Ascomycota</taxon>
        <taxon>Pezizomycotina</taxon>
        <taxon>Dothideomycetes</taxon>
        <taxon>Pleosporomycetidae</taxon>
        <taxon>Pleosporales</taxon>
        <taxon>Lophiostomataceae</taxon>
        <taxon>Lophiostoma</taxon>
    </lineage>
</organism>
<reference evidence="5" key="1">
    <citation type="journal article" date="2020" name="Stud. Mycol.">
        <title>101 Dothideomycetes genomes: a test case for predicting lifestyles and emergence of pathogens.</title>
        <authorList>
            <person name="Haridas S."/>
            <person name="Albert R."/>
            <person name="Binder M."/>
            <person name="Bloem J."/>
            <person name="Labutti K."/>
            <person name="Salamov A."/>
            <person name="Andreopoulos B."/>
            <person name="Baker S."/>
            <person name="Barry K."/>
            <person name="Bills G."/>
            <person name="Bluhm B."/>
            <person name="Cannon C."/>
            <person name="Castanera R."/>
            <person name="Culley D."/>
            <person name="Daum C."/>
            <person name="Ezra D."/>
            <person name="Gonzalez J."/>
            <person name="Henrissat B."/>
            <person name="Kuo A."/>
            <person name="Liang C."/>
            <person name="Lipzen A."/>
            <person name="Lutzoni F."/>
            <person name="Magnuson J."/>
            <person name="Mondo S."/>
            <person name="Nolan M."/>
            <person name="Ohm R."/>
            <person name="Pangilinan J."/>
            <person name="Park H.-J."/>
            <person name="Ramirez L."/>
            <person name="Alfaro M."/>
            <person name="Sun H."/>
            <person name="Tritt A."/>
            <person name="Yoshinaga Y."/>
            <person name="Zwiers L.-H."/>
            <person name="Turgeon B."/>
            <person name="Goodwin S."/>
            <person name="Spatafora J."/>
            <person name="Crous P."/>
            <person name="Grigoriev I."/>
        </authorList>
    </citation>
    <scope>NUCLEOTIDE SEQUENCE</scope>
    <source>
        <strain evidence="5">CBS 122681</strain>
    </source>
</reference>
<sequence>MFTSLSMVLPSLLWALAFGVPSVDISIYATQTKCSVAPIPFWTLSILLPLALASLFSHTSGFVFWLLFCALLTAISVIPGTFLSDLRDVVGLLWWDVEQWCMANAHEIQRQRAVIDRLQKQVDNQLPVLKKNVELTRRNEKLERQLAEANITIRRQDKDKKYVNLAANAIPGATLKQLMHEKHRVEDKLLAAENRARLALDSVEDVRGEGRRWEARYNDERASNFAAGRKAQLLDKLAEMLNQFAEAGEADLRKAAIVIAKAPGGHLDLYQMDIDVRKVDNLFVWVQMGDGCPIQPQGMSSSPSYHLKYVHVANVRLGGFRLEDKVYPLSGLQVVGTTVTNTRQQAPAPTVPLAATVSAPAVQPAFVPAAAATIQGFPPVVPPPVVLAPVSAPPTSPPSPPLEPPSRAMPNSPPPPSPPLCLPPPPLPSLLLPPRPPSEPA</sequence>
<protein>
    <submittedName>
        <fullName evidence="5">Uncharacterized protein</fullName>
    </submittedName>
</protein>
<evidence type="ECO:0000256" key="2">
    <source>
        <dbReference type="SAM" id="MobiDB-lite"/>
    </source>
</evidence>
<feature type="chain" id="PRO_5025594669" evidence="4">
    <location>
        <begin position="20"/>
        <end position="441"/>
    </location>
</feature>
<dbReference type="Proteomes" id="UP000799324">
    <property type="component" value="Unassembled WGS sequence"/>
</dbReference>
<feature type="compositionally biased region" description="Pro residues" evidence="2">
    <location>
        <begin position="390"/>
        <end position="404"/>
    </location>
</feature>
<feature type="transmembrane region" description="Helical" evidence="3">
    <location>
        <begin position="35"/>
        <end position="56"/>
    </location>
</feature>